<feature type="transmembrane region" description="Helical" evidence="2">
    <location>
        <begin position="317"/>
        <end position="344"/>
    </location>
</feature>
<dbReference type="OrthoDB" id="2377933at2759"/>
<keyword evidence="2" id="KW-1133">Transmembrane helix</keyword>
<evidence type="ECO:0000313" key="3">
    <source>
        <dbReference type="EMBL" id="KAG0313536.1"/>
    </source>
</evidence>
<proteinExistence type="predicted"/>
<organism evidence="3 4">
    <name type="scientific">Dissophora globulifera</name>
    <dbReference type="NCBI Taxonomy" id="979702"/>
    <lineage>
        <taxon>Eukaryota</taxon>
        <taxon>Fungi</taxon>
        <taxon>Fungi incertae sedis</taxon>
        <taxon>Mucoromycota</taxon>
        <taxon>Mortierellomycotina</taxon>
        <taxon>Mortierellomycetes</taxon>
        <taxon>Mortierellales</taxon>
        <taxon>Mortierellaceae</taxon>
        <taxon>Dissophora</taxon>
    </lineage>
</organism>
<comment type="caution">
    <text evidence="3">The sequence shown here is derived from an EMBL/GenBank/DDBJ whole genome shotgun (WGS) entry which is preliminary data.</text>
</comment>
<feature type="region of interest" description="Disordered" evidence="1">
    <location>
        <begin position="56"/>
        <end position="95"/>
    </location>
</feature>
<feature type="compositionally biased region" description="Basic and acidic residues" evidence="1">
    <location>
        <begin position="85"/>
        <end position="95"/>
    </location>
</feature>
<evidence type="ECO:0000256" key="1">
    <source>
        <dbReference type="SAM" id="MobiDB-lite"/>
    </source>
</evidence>
<feature type="transmembrane region" description="Helical" evidence="2">
    <location>
        <begin position="260"/>
        <end position="280"/>
    </location>
</feature>
<keyword evidence="4" id="KW-1185">Reference proteome</keyword>
<name>A0A9P6UP69_9FUNG</name>
<feature type="transmembrane region" description="Helical" evidence="2">
    <location>
        <begin position="135"/>
        <end position="156"/>
    </location>
</feature>
<sequence>MQGLSTDGATVTGGRDTFSIPPQARATANISPFNGNIGSVATTQHGHYHTAEQYGPTELQASGPPNHDYEAEDPTSAIPLRGGGRHVDRTYDDRNINDLPSSDLMSRWTSPNSYSTSTVKSDRPSVLFKKTLSTVFTFFLMIYVTGAGIHTAAAFFKNTIALFLDNHSQNIALSDHPLTTGDGTLSLELAIELKQGYLLMQDVWEHNISHYLYAFGAVGMSWCEMIAYAQQTLPADTSLDGVRSNTWGGDGERTDGSNKLLVVLWVLTGVLYGAIVGGVTCQYPKGLYVGTPYAVLMFFIIWFYIYRRAHGGRGLFLVGRFYILQTYSIGFAVAIAGIIAYMAVHKFDGLTSNDKSHLGNQRQY</sequence>
<dbReference type="Proteomes" id="UP000738325">
    <property type="component" value="Unassembled WGS sequence"/>
</dbReference>
<keyword evidence="2" id="KW-0812">Transmembrane</keyword>
<reference evidence="3" key="1">
    <citation type="journal article" date="2020" name="Fungal Divers.">
        <title>Resolving the Mortierellaceae phylogeny through synthesis of multi-gene phylogenetics and phylogenomics.</title>
        <authorList>
            <person name="Vandepol N."/>
            <person name="Liber J."/>
            <person name="Desiro A."/>
            <person name="Na H."/>
            <person name="Kennedy M."/>
            <person name="Barry K."/>
            <person name="Grigoriev I.V."/>
            <person name="Miller A.N."/>
            <person name="O'Donnell K."/>
            <person name="Stajich J.E."/>
            <person name="Bonito G."/>
        </authorList>
    </citation>
    <scope>NUCLEOTIDE SEQUENCE</scope>
    <source>
        <strain evidence="3">REB-010B</strain>
    </source>
</reference>
<evidence type="ECO:0000256" key="2">
    <source>
        <dbReference type="SAM" id="Phobius"/>
    </source>
</evidence>
<accession>A0A9P6UP69</accession>
<feature type="region of interest" description="Disordered" evidence="1">
    <location>
        <begin position="1"/>
        <end position="21"/>
    </location>
</feature>
<gene>
    <name evidence="3" type="ORF">BGZ99_008830</name>
</gene>
<feature type="transmembrane region" description="Helical" evidence="2">
    <location>
        <begin position="286"/>
        <end position="305"/>
    </location>
</feature>
<dbReference type="AlphaFoldDB" id="A0A9P6UP69"/>
<evidence type="ECO:0000313" key="4">
    <source>
        <dbReference type="Proteomes" id="UP000738325"/>
    </source>
</evidence>
<protein>
    <submittedName>
        <fullName evidence="3">Uncharacterized protein</fullName>
    </submittedName>
</protein>
<dbReference type="EMBL" id="JAAAIP010000701">
    <property type="protein sequence ID" value="KAG0313536.1"/>
    <property type="molecule type" value="Genomic_DNA"/>
</dbReference>
<keyword evidence="2" id="KW-0472">Membrane</keyword>